<protein>
    <submittedName>
        <fullName evidence="1">Uncharacterized protein</fullName>
    </submittedName>
</protein>
<reference evidence="1 2" key="1">
    <citation type="journal article" date="2016" name="Nat. Commun.">
        <title>Thousands of microbial genomes shed light on interconnected biogeochemical processes in an aquifer system.</title>
        <authorList>
            <person name="Anantharaman K."/>
            <person name="Brown C.T."/>
            <person name="Hug L.A."/>
            <person name="Sharon I."/>
            <person name="Castelle C.J."/>
            <person name="Probst A.J."/>
            <person name="Thomas B.C."/>
            <person name="Singh A."/>
            <person name="Wilkins M.J."/>
            <person name="Karaoz U."/>
            <person name="Brodie E.L."/>
            <person name="Williams K.H."/>
            <person name="Hubbard S.S."/>
            <person name="Banfield J.F."/>
        </authorList>
    </citation>
    <scope>NUCLEOTIDE SEQUENCE [LARGE SCALE GENOMIC DNA]</scope>
</reference>
<accession>A0A1G2C9F7</accession>
<evidence type="ECO:0000313" key="1">
    <source>
        <dbReference type="EMBL" id="OGY97290.1"/>
    </source>
</evidence>
<proteinExistence type="predicted"/>
<comment type="caution">
    <text evidence="1">The sequence shown here is derived from an EMBL/GenBank/DDBJ whole genome shotgun (WGS) entry which is preliminary data.</text>
</comment>
<evidence type="ECO:0000313" key="2">
    <source>
        <dbReference type="Proteomes" id="UP000176349"/>
    </source>
</evidence>
<dbReference type="AlphaFoldDB" id="A0A1G2C9F7"/>
<dbReference type="Proteomes" id="UP000176349">
    <property type="component" value="Unassembled WGS sequence"/>
</dbReference>
<organism evidence="1 2">
    <name type="scientific">Candidatus Liptonbacteria bacterium GWC1_60_9</name>
    <dbReference type="NCBI Taxonomy" id="1798645"/>
    <lineage>
        <taxon>Bacteria</taxon>
        <taxon>Candidatus Liptoniibacteriota</taxon>
    </lineage>
</organism>
<name>A0A1G2C9F7_9BACT</name>
<gene>
    <name evidence="1" type="ORF">A2128_03210</name>
</gene>
<sequence length="143" mass="15679">MAKSFRLLRERMGPEAVARASARAAELARAIPRRVAAVIQDLRTEEGQRIRIRFDSRDVITLPADYDYDGRRSAVVPRHVEALEDGAWRPYPAVAVRASRTYVIALARSGGFALFASPEGRATDERLACAAEGRGALVARVTS</sequence>
<dbReference type="EMBL" id="MHKV01000016">
    <property type="protein sequence ID" value="OGY97290.1"/>
    <property type="molecule type" value="Genomic_DNA"/>
</dbReference>